<feature type="compositionally biased region" description="Polar residues" evidence="13">
    <location>
        <begin position="1013"/>
        <end position="1024"/>
    </location>
</feature>
<reference evidence="16" key="1">
    <citation type="submission" date="2020-07" db="EMBL/GenBank/DDBJ databases">
        <title>Genome sequence and genetic diversity analysis of an under-domesticated orphan crop, white fonio (Digitaria exilis).</title>
        <authorList>
            <person name="Bennetzen J.L."/>
            <person name="Chen S."/>
            <person name="Ma X."/>
            <person name="Wang X."/>
            <person name="Yssel A.E.J."/>
            <person name="Chaluvadi S.R."/>
            <person name="Johnson M."/>
            <person name="Gangashetty P."/>
            <person name="Hamidou F."/>
            <person name="Sanogo M.D."/>
            <person name="Zwaenepoel A."/>
            <person name="Wallace J."/>
            <person name="Van De Peer Y."/>
            <person name="Van Deynze A."/>
        </authorList>
    </citation>
    <scope>NUCLEOTIDE SEQUENCE</scope>
    <source>
        <tissue evidence="16">Leaves</tissue>
    </source>
</reference>
<dbReference type="SUPFAM" id="SSF56112">
    <property type="entry name" value="Protein kinase-like (PK-like)"/>
    <property type="match status" value="1"/>
</dbReference>
<evidence type="ECO:0000256" key="4">
    <source>
        <dbReference type="ARBA" id="ARBA00022692"/>
    </source>
</evidence>
<keyword evidence="3" id="KW-0808">Transferase</keyword>
<evidence type="ECO:0000256" key="5">
    <source>
        <dbReference type="ARBA" id="ARBA00022729"/>
    </source>
</evidence>
<keyword evidence="10 14" id="KW-0472">Membrane</keyword>
<feature type="domain" description="Protein kinase" evidence="15">
    <location>
        <begin position="664"/>
        <end position="961"/>
    </location>
</feature>
<keyword evidence="4 14" id="KW-0812">Transmembrane</keyword>
<keyword evidence="11" id="KW-0325">Glycoprotein</keyword>
<dbReference type="Gene3D" id="3.30.200.20">
    <property type="entry name" value="Phosphorylase Kinase, domain 1"/>
    <property type="match status" value="1"/>
</dbReference>
<feature type="binding site" evidence="12">
    <location>
        <position position="698"/>
    </location>
    <ligand>
        <name>ATP</name>
        <dbReference type="ChEBI" id="CHEBI:30616"/>
    </ligand>
</feature>
<comment type="subcellular location">
    <subcellularLocation>
        <location evidence="1">Membrane</location>
        <topology evidence="1">Single-pass membrane protein</topology>
    </subcellularLocation>
</comment>
<organism evidence="16 17">
    <name type="scientific">Digitaria exilis</name>
    <dbReference type="NCBI Taxonomy" id="1010633"/>
    <lineage>
        <taxon>Eukaryota</taxon>
        <taxon>Viridiplantae</taxon>
        <taxon>Streptophyta</taxon>
        <taxon>Embryophyta</taxon>
        <taxon>Tracheophyta</taxon>
        <taxon>Spermatophyta</taxon>
        <taxon>Magnoliopsida</taxon>
        <taxon>Liliopsida</taxon>
        <taxon>Poales</taxon>
        <taxon>Poaceae</taxon>
        <taxon>PACMAD clade</taxon>
        <taxon>Panicoideae</taxon>
        <taxon>Panicodae</taxon>
        <taxon>Paniceae</taxon>
        <taxon>Anthephorinae</taxon>
        <taxon>Digitaria</taxon>
    </lineage>
</organism>
<name>A0A835BAD6_9POAL</name>
<dbReference type="AlphaFoldDB" id="A0A835BAD6"/>
<feature type="transmembrane region" description="Helical" evidence="14">
    <location>
        <begin position="41"/>
        <end position="66"/>
    </location>
</feature>
<dbReference type="PANTHER" id="PTHR46008">
    <property type="entry name" value="LEAF RUST 10 DISEASE-RESISTANCE LOCUS RECEPTOR-LIKE PROTEIN KINASE-LIKE 1.4"/>
    <property type="match status" value="1"/>
</dbReference>
<keyword evidence="6 12" id="KW-0547">Nucleotide-binding</keyword>
<dbReference type="PROSITE" id="PS50011">
    <property type="entry name" value="PROTEIN_KINASE_DOM"/>
    <property type="match status" value="1"/>
</dbReference>
<protein>
    <recommendedName>
        <fullName evidence="15">Protein kinase domain-containing protein</fullName>
    </recommendedName>
</protein>
<dbReference type="GO" id="GO:0005886">
    <property type="term" value="C:plasma membrane"/>
    <property type="evidence" value="ECO:0007669"/>
    <property type="project" value="UniProtKB-ARBA"/>
</dbReference>
<keyword evidence="7" id="KW-0418">Kinase</keyword>
<dbReference type="GO" id="GO:0005524">
    <property type="term" value="F:ATP binding"/>
    <property type="evidence" value="ECO:0007669"/>
    <property type="project" value="UniProtKB-UniRule"/>
</dbReference>
<evidence type="ECO:0000256" key="9">
    <source>
        <dbReference type="ARBA" id="ARBA00022989"/>
    </source>
</evidence>
<sequence length="1033" mass="107473">MVKVREGRILKDSQIRGYAVVWCFSYAQLQSSEKPISMRQLVSLIFLFVLFPHATFSATGAAGLVVPYPFGFSGDCPILLSCNATASTASLLHPPGGAAAAAYPVMSFNSTSSTFVVSVATSCDRSVSEARAALTGAGYGISSRTGVFLRGGCAPGKKNDSSSSGCAVPSDVMATLLRTAGCGGGGDGGGEAASWTCVASAPPDPSSGAAARGEGQFMRWEAVVATGCAEALTAAVYARTPMGVPAVEFGVAELGWWLDGSCGERGGARGAASPPPAYMRQLFFFLLSLSLFFLPDAFTAAAAGGSACNRRCSGLVVPYPFGFSGDCPIILDCNATSSTALLPNTTTASPYPVVSFNSSASTFLVSLPLSCDGRTVHEANASLNRVTSLAGGSYGVSSHTGIFLRGGCTNNRPAANDTSSCSVPADVMTKLLDTARCGNDTAWTCVAGSPPASNATAAEEGARRGEFLDWDAVKSSGCREALTATVYVVAEAGMPSLEFGVAELGWWLAGTCAAANATGGRCATNATCLEVETPGGAVGHRCSCLEGITGDGFAAGDGCHYAAGESFSFSLRCCRRKGSRGVFVSGAHLCHVSRTEEVPSLCVVAGVLAVAGILLLCRVQCRRYKAGRSSSGRLAAMRLLSEAATSSGVPVYSYGEVARATNSFSHTHRLGTGAYGTVYVGKLPSSSTSPAAALVAIKRLRHRHHDDDDEAAAAALLLNEIKLISSVSHPNLVRLLGCCLDRGEQILVYEYVPNGTLSQHLLAGGGNGGGRRRLTWRARLGVAAETAAAIAYLHGMRPPIFHRDVKSSNILLDGELRPKLADFGLSRSGSTAGEASRSHVSTAPQGTPGYVDPEYHQSFHLSDKSDVYSFGVVLLELITAMKVVDFDRPAAEVNLASLGLDRIAKGRVAEIVDPAILAAAGEEEWVMASVRHVSELAFRCLAFHKDARPSMSEVADELRQIRDAAPGSDSGEAGSGVRPMMMDIQIDLSLEGDRMVGKKAAVSPVSVQEVWVSDQSTPSTNEGSMRTMPRFVA</sequence>
<dbReference type="SMART" id="SM00220">
    <property type="entry name" value="S_TKc"/>
    <property type="match status" value="1"/>
</dbReference>
<evidence type="ECO:0000256" key="2">
    <source>
        <dbReference type="ARBA" id="ARBA00022527"/>
    </source>
</evidence>
<evidence type="ECO:0000256" key="8">
    <source>
        <dbReference type="ARBA" id="ARBA00022840"/>
    </source>
</evidence>
<comment type="caution">
    <text evidence="16">The sequence shown here is derived from an EMBL/GenBank/DDBJ whole genome shotgun (WGS) entry which is preliminary data.</text>
</comment>
<feature type="compositionally biased region" description="Polar residues" evidence="13">
    <location>
        <begin position="827"/>
        <end position="845"/>
    </location>
</feature>
<dbReference type="PROSITE" id="PS00107">
    <property type="entry name" value="PROTEIN_KINASE_ATP"/>
    <property type="match status" value="1"/>
</dbReference>
<dbReference type="Pfam" id="PF07714">
    <property type="entry name" value="PK_Tyr_Ser-Thr"/>
    <property type="match status" value="1"/>
</dbReference>
<keyword evidence="17" id="KW-1185">Reference proteome</keyword>
<dbReference type="InterPro" id="IPR001245">
    <property type="entry name" value="Ser-Thr/Tyr_kinase_cat_dom"/>
</dbReference>
<evidence type="ECO:0000313" key="16">
    <source>
        <dbReference type="EMBL" id="KAF8692245.1"/>
    </source>
</evidence>
<dbReference type="OrthoDB" id="4062651at2759"/>
<dbReference type="GO" id="GO:0004674">
    <property type="term" value="F:protein serine/threonine kinase activity"/>
    <property type="evidence" value="ECO:0007669"/>
    <property type="project" value="UniProtKB-KW"/>
</dbReference>
<evidence type="ECO:0000259" key="15">
    <source>
        <dbReference type="PROSITE" id="PS50011"/>
    </source>
</evidence>
<dbReference type="InterPro" id="IPR008271">
    <property type="entry name" value="Ser/Thr_kinase_AS"/>
</dbReference>
<proteinExistence type="predicted"/>
<dbReference type="EMBL" id="JACEFO010001947">
    <property type="protein sequence ID" value="KAF8692245.1"/>
    <property type="molecule type" value="Genomic_DNA"/>
</dbReference>
<evidence type="ECO:0000256" key="7">
    <source>
        <dbReference type="ARBA" id="ARBA00022777"/>
    </source>
</evidence>
<dbReference type="PANTHER" id="PTHR46008:SF62">
    <property type="entry name" value="PROTEIN KINASE DOMAIN-CONTAINING PROTEIN"/>
    <property type="match status" value="1"/>
</dbReference>
<evidence type="ECO:0000256" key="1">
    <source>
        <dbReference type="ARBA" id="ARBA00004167"/>
    </source>
</evidence>
<keyword evidence="2" id="KW-0723">Serine/threonine-protein kinase</keyword>
<feature type="region of interest" description="Disordered" evidence="13">
    <location>
        <begin position="1013"/>
        <end position="1033"/>
    </location>
</feature>
<evidence type="ECO:0000256" key="6">
    <source>
        <dbReference type="ARBA" id="ARBA00022741"/>
    </source>
</evidence>
<gene>
    <name evidence="16" type="ORF">HU200_039850</name>
</gene>
<dbReference type="FunFam" id="1.10.510.10:FF:000161">
    <property type="entry name" value="Wall-associated receptor kinase-like 20"/>
    <property type="match status" value="1"/>
</dbReference>
<dbReference type="InterPro" id="IPR011009">
    <property type="entry name" value="Kinase-like_dom_sf"/>
</dbReference>
<dbReference type="InterPro" id="IPR017441">
    <property type="entry name" value="Protein_kinase_ATP_BS"/>
</dbReference>
<evidence type="ECO:0000256" key="3">
    <source>
        <dbReference type="ARBA" id="ARBA00022679"/>
    </source>
</evidence>
<evidence type="ECO:0000256" key="10">
    <source>
        <dbReference type="ARBA" id="ARBA00023136"/>
    </source>
</evidence>
<evidence type="ECO:0000256" key="14">
    <source>
        <dbReference type="SAM" id="Phobius"/>
    </source>
</evidence>
<evidence type="ECO:0000256" key="13">
    <source>
        <dbReference type="SAM" id="MobiDB-lite"/>
    </source>
</evidence>
<evidence type="ECO:0000313" key="17">
    <source>
        <dbReference type="Proteomes" id="UP000636709"/>
    </source>
</evidence>
<dbReference type="PROSITE" id="PS00108">
    <property type="entry name" value="PROTEIN_KINASE_ST"/>
    <property type="match status" value="1"/>
</dbReference>
<keyword evidence="5" id="KW-0732">Signal</keyword>
<keyword evidence="9 14" id="KW-1133">Transmembrane helix</keyword>
<evidence type="ECO:0000256" key="12">
    <source>
        <dbReference type="PROSITE-ProRule" id="PRU10141"/>
    </source>
</evidence>
<dbReference type="InterPro" id="IPR000719">
    <property type="entry name" value="Prot_kinase_dom"/>
</dbReference>
<evidence type="ECO:0000256" key="11">
    <source>
        <dbReference type="ARBA" id="ARBA00023180"/>
    </source>
</evidence>
<dbReference type="Gene3D" id="1.10.510.10">
    <property type="entry name" value="Transferase(Phosphotransferase) domain 1"/>
    <property type="match status" value="1"/>
</dbReference>
<keyword evidence="8 12" id="KW-0067">ATP-binding</keyword>
<feature type="region of interest" description="Disordered" evidence="13">
    <location>
        <begin position="827"/>
        <end position="848"/>
    </location>
</feature>
<accession>A0A835BAD6</accession>
<dbReference type="Proteomes" id="UP000636709">
    <property type="component" value="Unassembled WGS sequence"/>
</dbReference>